<dbReference type="Gene3D" id="3.30.1370.10">
    <property type="entry name" value="K Homology domain, type 1"/>
    <property type="match status" value="4"/>
</dbReference>
<dbReference type="GO" id="GO:0003723">
    <property type="term" value="F:RNA binding"/>
    <property type="evidence" value="ECO:0007669"/>
    <property type="project" value="UniProtKB-UniRule"/>
</dbReference>
<dbReference type="InterPro" id="IPR004087">
    <property type="entry name" value="KH_dom"/>
</dbReference>
<evidence type="ECO:0000256" key="1">
    <source>
        <dbReference type="ARBA" id="ARBA00022737"/>
    </source>
</evidence>
<dbReference type="InterPro" id="IPR004088">
    <property type="entry name" value="KH_dom_type_1"/>
</dbReference>
<accession>A0A024GU84</accession>
<dbReference type="AlphaFoldDB" id="A0A024GU84"/>
<evidence type="ECO:0000313" key="6">
    <source>
        <dbReference type="Proteomes" id="UP000053237"/>
    </source>
</evidence>
<gene>
    <name evidence="5" type="ORF">BN9_113990</name>
</gene>
<feature type="compositionally biased region" description="Basic and acidic residues" evidence="3">
    <location>
        <begin position="1230"/>
        <end position="1240"/>
    </location>
</feature>
<dbReference type="InterPro" id="IPR036612">
    <property type="entry name" value="KH_dom_type_1_sf"/>
</dbReference>
<dbReference type="OrthoDB" id="10027144at2759"/>
<dbReference type="SUPFAM" id="SSF54791">
    <property type="entry name" value="Eukaryotic type KH-domain (KH-domain type I)"/>
    <property type="match status" value="5"/>
</dbReference>
<dbReference type="EMBL" id="CAIX01000365">
    <property type="protein sequence ID" value="CCI49913.1"/>
    <property type="molecule type" value="Genomic_DNA"/>
</dbReference>
<comment type="caution">
    <text evidence="5">The sequence shown here is derived from an EMBL/GenBank/DDBJ whole genome shotgun (WGS) entry which is preliminary data.</text>
</comment>
<dbReference type="InParanoid" id="A0A024GU84"/>
<feature type="domain" description="K Homology" evidence="4">
    <location>
        <begin position="276"/>
        <end position="341"/>
    </location>
</feature>
<keyword evidence="1" id="KW-0677">Repeat</keyword>
<name>A0A024GU84_9STRA</name>
<evidence type="ECO:0000256" key="2">
    <source>
        <dbReference type="PROSITE-ProRule" id="PRU00117"/>
    </source>
</evidence>
<dbReference type="Pfam" id="PF00013">
    <property type="entry name" value="KH_1"/>
    <property type="match status" value="5"/>
</dbReference>
<keyword evidence="6" id="KW-1185">Reference proteome</keyword>
<feature type="region of interest" description="Disordered" evidence="3">
    <location>
        <begin position="1221"/>
        <end position="1240"/>
    </location>
</feature>
<sequence length="1240" mass="139724">MSFQREKEVFNQLTQQLHTISQFRQQNAFKGKEIDEKIRILLKNPPKRPKITLSKIEMEMETLELRRTTTSMSLNDEKTILRELQSLKEKREQLQRYAVFQKSIDTMKQTRAELMKQHEAHTFERDRIESELKKIALAQQIGVPTCDFVTIKVTISDDIIARSLKKKMALLEEIQSTCHVLLEFHPNEPILSVWGTTENAQIAVEHIEDVTLASTHTFGLHPDTIQLLLFQKCKNLHAIESTHGVRLHLNRTEGTLTLYTSPAKLQRIQKSIDELNQRTKEISISADVVPQLIGKKGETINRLMEDTEALVMIDSVANIVRCCGTYENVAKAQLFVTELIEMKTKRERFFEANDKNVFPTLKDEFEFAFFAAFLVSEKGKQLKLLRGNASDVRIKVLKDEQRIQVNGTRDQIAQVETALRDRFHAFETQHWTHYVADAHHISLIVGKNGSMIKQIETSCEGMIHFDTYKQHICIFGESIEMIERARLLIMDIIDRNQRSVYMTMFHIARLLLSEKRLNLLEIEKATTCRISIQMPSDRETTATHRLDVKIVLQGSSSSILAAKHALRLFESDHTVFYLPLDVDEIPIIVGKKGETISQIADATGARLRVVREHQAVELEIIGTAIQVGNARVQVDEVLQTHHQRVLDLDSLSIACLIGKKGERIKALREEHVATTISVSAKLGHVRVKANASEPLEACVDAILNVLDTIQMETVAIPDNSKCDFLSILKVHPLIPSSLAELEARGGISMKVSIMENGKLAKIRGPVRGITKVKEYLLMLSSKDAYFTERVTLPSQSFLSSLFETLEPLAADCVLNENALQIVRQTGCELCLKKTSNIRPEILIEGTQLDKVYTAMQSVDKVLAFYHPKCFERLSKLSHEFIAQLYAKLPQLGIDDAVQLKVIDTSSLRIFADTEMNAQNATRKILSELEKWEKQNVKLSIPNWLVPILLGKNGDTIRTLSKQIGARLDLDTSSKVKANDASKVVITRVHDPILTITAEDESNAKAAARQILDFQTFHEAHTARISVAKAFVGMIPLLRRKISDCQLSVLDAFDQAGNVDLLVYSTDVHARQEALRVITSFTADFVATTIDLSTSMPTSMVSAIIGALIGKNGSNIKVLQSEFPNALVEVHREHYQISIRGVEADVLKVKTIVEDKIAELQSRSNHSPAAFHQDASIESEHEVVIPCMEMETNAHNPNCANVKALHEVPVGGSLVTATKLNKNQRRRMRRRAENEVRQVNG</sequence>
<feature type="domain" description="K Homology" evidence="4">
    <location>
        <begin position="932"/>
        <end position="1015"/>
    </location>
</feature>
<feature type="domain" description="K Homology" evidence="4">
    <location>
        <begin position="359"/>
        <end position="424"/>
    </location>
</feature>
<evidence type="ECO:0000259" key="4">
    <source>
        <dbReference type="SMART" id="SM00322"/>
    </source>
</evidence>
<dbReference type="PANTHER" id="PTHR10288">
    <property type="entry name" value="KH DOMAIN CONTAINING RNA BINDING PROTEIN"/>
    <property type="match status" value="1"/>
</dbReference>
<reference evidence="5 6" key="1">
    <citation type="submission" date="2012-05" db="EMBL/GenBank/DDBJ databases">
        <title>Recombination and specialization in a pathogen metapopulation.</title>
        <authorList>
            <person name="Gardiner A."/>
            <person name="Kemen E."/>
            <person name="Schultz-Larsen T."/>
            <person name="MacLean D."/>
            <person name="Van Oosterhout C."/>
            <person name="Jones J.D.G."/>
        </authorList>
    </citation>
    <scope>NUCLEOTIDE SEQUENCE [LARGE SCALE GENOMIC DNA]</scope>
    <source>
        <strain evidence="5 6">Ac Nc2</strain>
    </source>
</reference>
<feature type="domain" description="K Homology" evidence="4">
    <location>
        <begin position="429"/>
        <end position="494"/>
    </location>
</feature>
<keyword evidence="2" id="KW-0694">RNA-binding</keyword>
<evidence type="ECO:0000256" key="3">
    <source>
        <dbReference type="SAM" id="MobiDB-lite"/>
    </source>
</evidence>
<dbReference type="Gene3D" id="3.30.310.210">
    <property type="match status" value="1"/>
</dbReference>
<dbReference type="Proteomes" id="UP000053237">
    <property type="component" value="Unassembled WGS sequence"/>
</dbReference>
<dbReference type="STRING" id="65357.A0A024GU84"/>
<protein>
    <recommendedName>
        <fullName evidence="4">K Homology domain-containing protein</fullName>
    </recommendedName>
</protein>
<evidence type="ECO:0000313" key="5">
    <source>
        <dbReference type="EMBL" id="CCI49913.1"/>
    </source>
</evidence>
<feature type="domain" description="K Homology" evidence="4">
    <location>
        <begin position="1083"/>
        <end position="1157"/>
    </location>
</feature>
<feature type="domain" description="K Homology" evidence="4">
    <location>
        <begin position="147"/>
        <end position="212"/>
    </location>
</feature>
<proteinExistence type="predicted"/>
<feature type="domain" description="K Homology" evidence="4">
    <location>
        <begin position="640"/>
        <end position="707"/>
    </location>
</feature>
<organism evidence="5 6">
    <name type="scientific">Albugo candida</name>
    <dbReference type="NCBI Taxonomy" id="65357"/>
    <lineage>
        <taxon>Eukaryota</taxon>
        <taxon>Sar</taxon>
        <taxon>Stramenopiles</taxon>
        <taxon>Oomycota</taxon>
        <taxon>Peronosporomycetes</taxon>
        <taxon>Albuginales</taxon>
        <taxon>Albuginaceae</taxon>
        <taxon>Albugo</taxon>
    </lineage>
</organism>
<dbReference type="SMART" id="SM00322">
    <property type="entry name" value="KH"/>
    <property type="match status" value="8"/>
</dbReference>
<feature type="domain" description="K Homology" evidence="4">
    <location>
        <begin position="572"/>
        <end position="639"/>
    </location>
</feature>
<dbReference type="PROSITE" id="PS50084">
    <property type="entry name" value="KH_TYPE_1"/>
    <property type="match status" value="5"/>
</dbReference>